<sequence length="263" mass="31355">MTNSKDKLLKILKQVKMKIVIFINGKMNKNAIYRKLRKTENEDTNILVFQFYIKACSFDLPISGPILKEAALSMAKKIRLQVEIQNHQTIQALLTSLKNSLIFTNITKQETYSIEMKPNCFIKSCQNEHQLKNTNLLRVKIIAKRDLLFYLLMKPIIQIRVQQSIMQCHNQTLNYLLSNQKIKLRFFYFKYHLKNQTGQSIYMSTKIFLLPQLLLHLLKKIQINLLIFNYSFEYYQMKYTQKLRYLQSLFQIKTSYDLQIKCL</sequence>
<name>I7LUY1_TETTS</name>
<dbReference type="KEGG" id="tet:TTHERM_00188550"/>
<reference evidence="2" key="1">
    <citation type="journal article" date="2006" name="PLoS Biol.">
        <title>Macronuclear genome sequence of the ciliate Tetrahymena thermophila, a model eukaryote.</title>
        <authorList>
            <person name="Eisen J.A."/>
            <person name="Coyne R.S."/>
            <person name="Wu M."/>
            <person name="Wu D."/>
            <person name="Thiagarajan M."/>
            <person name="Wortman J.R."/>
            <person name="Badger J.H."/>
            <person name="Ren Q."/>
            <person name="Amedeo P."/>
            <person name="Jones K.M."/>
            <person name="Tallon L.J."/>
            <person name="Delcher A.L."/>
            <person name="Salzberg S.L."/>
            <person name="Silva J.C."/>
            <person name="Haas B.J."/>
            <person name="Majoros W.H."/>
            <person name="Farzad M."/>
            <person name="Carlton J.M."/>
            <person name="Smith R.K. Jr."/>
            <person name="Garg J."/>
            <person name="Pearlman R.E."/>
            <person name="Karrer K.M."/>
            <person name="Sun L."/>
            <person name="Manning G."/>
            <person name="Elde N.C."/>
            <person name="Turkewitz A.P."/>
            <person name="Asai D.J."/>
            <person name="Wilkes D.E."/>
            <person name="Wang Y."/>
            <person name="Cai H."/>
            <person name="Collins K."/>
            <person name="Stewart B.A."/>
            <person name="Lee S.R."/>
            <person name="Wilamowska K."/>
            <person name="Weinberg Z."/>
            <person name="Ruzzo W.L."/>
            <person name="Wloga D."/>
            <person name="Gaertig J."/>
            <person name="Frankel J."/>
            <person name="Tsao C.-C."/>
            <person name="Gorovsky M.A."/>
            <person name="Keeling P.J."/>
            <person name="Waller R.F."/>
            <person name="Patron N.J."/>
            <person name="Cherry J.M."/>
            <person name="Stover N.A."/>
            <person name="Krieger C.J."/>
            <person name="del Toro C."/>
            <person name="Ryder H.F."/>
            <person name="Williamson S.C."/>
            <person name="Barbeau R.A."/>
            <person name="Hamilton E.P."/>
            <person name="Orias E."/>
        </authorList>
    </citation>
    <scope>NUCLEOTIDE SEQUENCE [LARGE SCALE GENOMIC DNA]</scope>
    <source>
        <strain evidence="2">SB210</strain>
    </source>
</reference>
<dbReference type="InParanoid" id="I7LUY1"/>
<proteinExistence type="predicted"/>
<protein>
    <submittedName>
        <fullName evidence="1">Uncharacterized protein</fullName>
    </submittedName>
</protein>
<evidence type="ECO:0000313" key="1">
    <source>
        <dbReference type="EMBL" id="EAR96286.2"/>
    </source>
</evidence>
<dbReference type="RefSeq" id="XP_001016531.2">
    <property type="nucleotide sequence ID" value="XM_001016531.2"/>
</dbReference>
<dbReference type="EMBL" id="GG662693">
    <property type="protein sequence ID" value="EAR96286.2"/>
    <property type="molecule type" value="Genomic_DNA"/>
</dbReference>
<dbReference type="GeneID" id="7840428"/>
<dbReference type="AlphaFoldDB" id="I7LUY1"/>
<keyword evidence="2" id="KW-1185">Reference proteome</keyword>
<gene>
    <name evidence="1" type="ORF">TTHERM_00188550</name>
</gene>
<accession>I7LUY1</accession>
<dbReference type="Proteomes" id="UP000009168">
    <property type="component" value="Unassembled WGS sequence"/>
</dbReference>
<dbReference type="OrthoDB" id="9909311at2759"/>
<evidence type="ECO:0000313" key="2">
    <source>
        <dbReference type="Proteomes" id="UP000009168"/>
    </source>
</evidence>
<organism evidence="1 2">
    <name type="scientific">Tetrahymena thermophila (strain SB210)</name>
    <dbReference type="NCBI Taxonomy" id="312017"/>
    <lineage>
        <taxon>Eukaryota</taxon>
        <taxon>Sar</taxon>
        <taxon>Alveolata</taxon>
        <taxon>Ciliophora</taxon>
        <taxon>Intramacronucleata</taxon>
        <taxon>Oligohymenophorea</taxon>
        <taxon>Hymenostomatida</taxon>
        <taxon>Tetrahymenina</taxon>
        <taxon>Tetrahymenidae</taxon>
        <taxon>Tetrahymena</taxon>
    </lineage>
</organism>